<dbReference type="AlphaFoldDB" id="A0A644ZK18"/>
<dbReference type="EMBL" id="VSSQ01008497">
    <property type="protein sequence ID" value="MPM39023.1"/>
    <property type="molecule type" value="Genomic_DNA"/>
</dbReference>
<organism evidence="1">
    <name type="scientific">bioreactor metagenome</name>
    <dbReference type="NCBI Taxonomy" id="1076179"/>
    <lineage>
        <taxon>unclassified sequences</taxon>
        <taxon>metagenomes</taxon>
        <taxon>ecological metagenomes</taxon>
    </lineage>
</organism>
<sequence>MSLHVTDMLIIIFTVIAGALTGSDTDNTVQPVVAGVWILLIRDGPEHLNIYISCTLSRKTSNIEFGIMVAA</sequence>
<gene>
    <name evidence="1" type="ORF">SDC9_85654</name>
</gene>
<name>A0A644ZK18_9ZZZZ</name>
<comment type="caution">
    <text evidence="1">The sequence shown here is derived from an EMBL/GenBank/DDBJ whole genome shotgun (WGS) entry which is preliminary data.</text>
</comment>
<protein>
    <submittedName>
        <fullName evidence="1">Uncharacterized protein</fullName>
    </submittedName>
</protein>
<proteinExistence type="predicted"/>
<accession>A0A644ZK18</accession>
<reference evidence="1" key="1">
    <citation type="submission" date="2019-08" db="EMBL/GenBank/DDBJ databases">
        <authorList>
            <person name="Kucharzyk K."/>
            <person name="Murdoch R.W."/>
            <person name="Higgins S."/>
            <person name="Loffler F."/>
        </authorList>
    </citation>
    <scope>NUCLEOTIDE SEQUENCE</scope>
</reference>
<evidence type="ECO:0000313" key="1">
    <source>
        <dbReference type="EMBL" id="MPM39023.1"/>
    </source>
</evidence>